<evidence type="ECO:0000256" key="1">
    <source>
        <dbReference type="SAM" id="Phobius"/>
    </source>
</evidence>
<dbReference type="SUPFAM" id="SSF49452">
    <property type="entry name" value="Starch-binding domain-like"/>
    <property type="match status" value="1"/>
</dbReference>
<evidence type="ECO:0000313" key="2">
    <source>
        <dbReference type="EMBL" id="MFC5502764.1"/>
    </source>
</evidence>
<sequence>MSIKRFRERLDLGRDVDDAGLGITEVIVALMVFTLVILGLAYSLVTMTKLVADDRNREVAAGLASQEIDEVRAVGDAFKVQAAPNQTQTIGSTTYTISRTTAWVNTDGSSATCGGAGGNLQYKRVSVEVTWASMLTLKTAVRSDTILAPATRINDPSYGTILVSVTGADGTGRAGVAVTATATSGGAAVGSIPSTDSDGCTYALKVTPGTYKVSANKSGYVDITQSTAPSTSVTVAAGSSQTASFSYDLAAKYSLAYASNYAGTAKLPDSLTTNFISSDGTLVLTTKTSPLSLYPSTQGYAAVAGHYVSTSTITSGCLSVDPATWAAGAVNGVSMADGQRPAVGVAAGGAGTLPIPMGVIQVSSLTATTIYVRGVAAPAGTGDPGCVELTNYTFSGLTIGTTAYLAAPFGSWIVSTSLTGAAMSSNVAPATTGEMTGTTVTLDPRMPS</sequence>
<keyword evidence="1" id="KW-1133">Transmembrane helix</keyword>
<dbReference type="InterPro" id="IPR013784">
    <property type="entry name" value="Carb-bd-like_fold"/>
</dbReference>
<organism evidence="2 3">
    <name type="scientific">Lysinimonas soli</name>
    <dbReference type="NCBI Taxonomy" id="1074233"/>
    <lineage>
        <taxon>Bacteria</taxon>
        <taxon>Bacillati</taxon>
        <taxon>Actinomycetota</taxon>
        <taxon>Actinomycetes</taxon>
        <taxon>Micrococcales</taxon>
        <taxon>Microbacteriaceae</taxon>
        <taxon>Lysinimonas</taxon>
    </lineage>
</organism>
<keyword evidence="1" id="KW-0472">Membrane</keyword>
<protein>
    <recommendedName>
        <fullName evidence="4">Prepilin-type N-terminal cleavage/methylation domain-containing protein</fullName>
    </recommendedName>
</protein>
<comment type="caution">
    <text evidence="2">The sequence shown here is derived from an EMBL/GenBank/DDBJ whole genome shotgun (WGS) entry which is preliminary data.</text>
</comment>
<proteinExistence type="predicted"/>
<keyword evidence="1" id="KW-0812">Transmembrane</keyword>
<accession>A0ABW0NV73</accession>
<keyword evidence="3" id="KW-1185">Reference proteome</keyword>
<evidence type="ECO:0000313" key="3">
    <source>
        <dbReference type="Proteomes" id="UP001596039"/>
    </source>
</evidence>
<dbReference type="EMBL" id="JBHSMG010000002">
    <property type="protein sequence ID" value="MFC5502764.1"/>
    <property type="molecule type" value="Genomic_DNA"/>
</dbReference>
<name>A0ABW0NV73_9MICO</name>
<gene>
    <name evidence="2" type="ORF">ACFPJ4_10990</name>
</gene>
<dbReference type="Proteomes" id="UP001596039">
    <property type="component" value="Unassembled WGS sequence"/>
</dbReference>
<feature type="transmembrane region" description="Helical" evidence="1">
    <location>
        <begin position="21"/>
        <end position="45"/>
    </location>
</feature>
<dbReference type="RefSeq" id="WP_386740462.1">
    <property type="nucleotide sequence ID" value="NZ_JBHSMG010000002.1"/>
</dbReference>
<reference evidence="3" key="1">
    <citation type="journal article" date="2019" name="Int. J. Syst. Evol. Microbiol.">
        <title>The Global Catalogue of Microorganisms (GCM) 10K type strain sequencing project: providing services to taxonomists for standard genome sequencing and annotation.</title>
        <authorList>
            <consortium name="The Broad Institute Genomics Platform"/>
            <consortium name="The Broad Institute Genome Sequencing Center for Infectious Disease"/>
            <person name="Wu L."/>
            <person name="Ma J."/>
        </authorList>
    </citation>
    <scope>NUCLEOTIDE SEQUENCE [LARGE SCALE GENOMIC DNA]</scope>
    <source>
        <strain evidence="3">CGMCC 4.6997</strain>
    </source>
</reference>
<evidence type="ECO:0008006" key="4">
    <source>
        <dbReference type="Google" id="ProtNLM"/>
    </source>
</evidence>
<dbReference type="Gene3D" id="2.60.40.1120">
    <property type="entry name" value="Carboxypeptidase-like, regulatory domain"/>
    <property type="match status" value="1"/>
</dbReference>